<evidence type="ECO:0000313" key="7">
    <source>
        <dbReference type="Proteomes" id="UP000177418"/>
    </source>
</evidence>
<keyword evidence="4" id="KW-1133">Transmembrane helix</keyword>
<keyword evidence="3" id="KW-0949">S-adenosyl-L-methionine</keyword>
<sequence>MTIFVLIIVFILFLFLIIFNLFHWFGIYAFIKGSPFVPTSSDWCNKILKEANLIKGKIFLEMGSGDGRLLRLANLRYGVKCIGLEINPVLIIYSRIITKFSHLNNISYIIKDFFKYDLSSCDYVYVYLLPKTIAKLTPKFIKECKHGTIIISHRFTIPFSPDKLIKVITVNDSNTYYYRL</sequence>
<dbReference type="InterPro" id="IPR025789">
    <property type="entry name" value="DOT1_dom"/>
</dbReference>
<dbReference type="PANTHER" id="PTHR13610">
    <property type="entry name" value="METHYLTRANSFERASE DOMAIN-CONTAINING PROTEIN"/>
    <property type="match status" value="1"/>
</dbReference>
<evidence type="ECO:0000259" key="5">
    <source>
        <dbReference type="Pfam" id="PF08123"/>
    </source>
</evidence>
<keyword evidence="4" id="KW-0812">Transmembrane</keyword>
<comment type="caution">
    <text evidence="6">The sequence shown here is derived from an EMBL/GenBank/DDBJ whole genome shotgun (WGS) entry which is preliminary data.</text>
</comment>
<dbReference type="GO" id="GO:0031151">
    <property type="term" value="F:histone H3K79 methyltransferase activity"/>
    <property type="evidence" value="ECO:0007669"/>
    <property type="project" value="InterPro"/>
</dbReference>
<evidence type="ECO:0000256" key="1">
    <source>
        <dbReference type="ARBA" id="ARBA00022603"/>
    </source>
</evidence>
<keyword evidence="1" id="KW-0489">Methyltransferase</keyword>
<evidence type="ECO:0000313" key="6">
    <source>
        <dbReference type="EMBL" id="OGK53124.1"/>
    </source>
</evidence>
<proteinExistence type="predicted"/>
<keyword evidence="2" id="KW-0808">Transferase</keyword>
<evidence type="ECO:0000256" key="3">
    <source>
        <dbReference type="ARBA" id="ARBA00022691"/>
    </source>
</evidence>
<gene>
    <name evidence="6" type="ORF">A3H78_01945</name>
</gene>
<dbReference type="PANTHER" id="PTHR13610:SF11">
    <property type="entry name" value="METHYLTRANSFERASE DOMAIN-CONTAINING PROTEIN"/>
    <property type="match status" value="1"/>
</dbReference>
<organism evidence="6 7">
    <name type="scientific">Candidatus Roizmanbacteria bacterium RIFCSPLOWO2_02_FULL_36_11</name>
    <dbReference type="NCBI Taxonomy" id="1802071"/>
    <lineage>
        <taxon>Bacteria</taxon>
        <taxon>Candidatus Roizmaniibacteriota</taxon>
    </lineage>
</organism>
<dbReference type="GO" id="GO:0032259">
    <property type="term" value="P:methylation"/>
    <property type="evidence" value="ECO:0007669"/>
    <property type="project" value="UniProtKB-KW"/>
</dbReference>
<dbReference type="Proteomes" id="UP000177418">
    <property type="component" value="Unassembled WGS sequence"/>
</dbReference>
<feature type="transmembrane region" description="Helical" evidence="4">
    <location>
        <begin position="6"/>
        <end position="31"/>
    </location>
</feature>
<dbReference type="AlphaFoldDB" id="A0A1F7JBX9"/>
<dbReference type="Gene3D" id="3.40.50.150">
    <property type="entry name" value="Vaccinia Virus protein VP39"/>
    <property type="match status" value="1"/>
</dbReference>
<protein>
    <recommendedName>
        <fullName evidence="5">DOT1 domain-containing protein</fullName>
    </recommendedName>
</protein>
<dbReference type="CDD" id="cd02440">
    <property type="entry name" value="AdoMet_MTases"/>
    <property type="match status" value="1"/>
</dbReference>
<feature type="domain" description="DOT1" evidence="5">
    <location>
        <begin position="40"/>
        <end position="154"/>
    </location>
</feature>
<evidence type="ECO:0000256" key="2">
    <source>
        <dbReference type="ARBA" id="ARBA00022679"/>
    </source>
</evidence>
<accession>A0A1F7JBX9</accession>
<reference evidence="6 7" key="1">
    <citation type="journal article" date="2016" name="Nat. Commun.">
        <title>Thousands of microbial genomes shed light on interconnected biogeochemical processes in an aquifer system.</title>
        <authorList>
            <person name="Anantharaman K."/>
            <person name="Brown C.T."/>
            <person name="Hug L.A."/>
            <person name="Sharon I."/>
            <person name="Castelle C.J."/>
            <person name="Probst A.J."/>
            <person name="Thomas B.C."/>
            <person name="Singh A."/>
            <person name="Wilkins M.J."/>
            <person name="Karaoz U."/>
            <person name="Brodie E.L."/>
            <person name="Williams K.H."/>
            <person name="Hubbard S.S."/>
            <person name="Banfield J.F."/>
        </authorList>
    </citation>
    <scope>NUCLEOTIDE SEQUENCE [LARGE SCALE GENOMIC DNA]</scope>
</reference>
<dbReference type="InterPro" id="IPR026170">
    <property type="entry name" value="FAM173A/B"/>
</dbReference>
<keyword evidence="4" id="KW-0472">Membrane</keyword>
<dbReference type="InterPro" id="IPR029063">
    <property type="entry name" value="SAM-dependent_MTases_sf"/>
</dbReference>
<dbReference type="SUPFAM" id="SSF53335">
    <property type="entry name" value="S-adenosyl-L-methionine-dependent methyltransferases"/>
    <property type="match status" value="1"/>
</dbReference>
<evidence type="ECO:0000256" key="4">
    <source>
        <dbReference type="SAM" id="Phobius"/>
    </source>
</evidence>
<name>A0A1F7JBX9_9BACT</name>
<dbReference type="Pfam" id="PF08123">
    <property type="entry name" value="DOT1"/>
    <property type="match status" value="1"/>
</dbReference>
<dbReference type="EMBL" id="MGAV01000024">
    <property type="protein sequence ID" value="OGK53124.1"/>
    <property type="molecule type" value="Genomic_DNA"/>
</dbReference>